<organism evidence="2 3">
    <name type="scientific">Emericella nidulans (strain FGSC A4 / ATCC 38163 / CBS 112.46 / NRRL 194 / M139)</name>
    <name type="common">Aspergillus nidulans</name>
    <dbReference type="NCBI Taxonomy" id="227321"/>
    <lineage>
        <taxon>Eukaryota</taxon>
        <taxon>Fungi</taxon>
        <taxon>Dikarya</taxon>
        <taxon>Ascomycota</taxon>
        <taxon>Pezizomycotina</taxon>
        <taxon>Eurotiomycetes</taxon>
        <taxon>Eurotiomycetidae</taxon>
        <taxon>Eurotiales</taxon>
        <taxon>Aspergillaceae</taxon>
        <taxon>Aspergillus</taxon>
        <taxon>Aspergillus subgen. Nidulantes</taxon>
    </lineage>
</organism>
<reference evidence="3" key="2">
    <citation type="journal article" date="2009" name="Fungal Genet. Biol.">
        <title>The 2008 update of the Aspergillus nidulans genome annotation: a community effort.</title>
        <authorList>
            <person name="Wortman J.R."/>
            <person name="Gilsenan J.M."/>
            <person name="Joardar V."/>
            <person name="Deegan J."/>
            <person name="Clutterbuck J."/>
            <person name="Andersen M.R."/>
            <person name="Archer D."/>
            <person name="Bencina M."/>
            <person name="Braus G."/>
            <person name="Coutinho P."/>
            <person name="von Dohren H."/>
            <person name="Doonan J."/>
            <person name="Driessen A.J."/>
            <person name="Durek P."/>
            <person name="Espeso E."/>
            <person name="Fekete E."/>
            <person name="Flipphi M."/>
            <person name="Estrada C.G."/>
            <person name="Geysens S."/>
            <person name="Goldman G."/>
            <person name="de Groot P.W."/>
            <person name="Hansen K."/>
            <person name="Harris S.D."/>
            <person name="Heinekamp T."/>
            <person name="Helmstaedt K."/>
            <person name="Henrissat B."/>
            <person name="Hofmann G."/>
            <person name="Homan T."/>
            <person name="Horio T."/>
            <person name="Horiuchi H."/>
            <person name="James S."/>
            <person name="Jones M."/>
            <person name="Karaffa L."/>
            <person name="Karanyi Z."/>
            <person name="Kato M."/>
            <person name="Keller N."/>
            <person name="Kelly D.E."/>
            <person name="Kiel J.A."/>
            <person name="Kim J.M."/>
            <person name="van der Klei I.J."/>
            <person name="Klis F.M."/>
            <person name="Kovalchuk A."/>
            <person name="Krasevec N."/>
            <person name="Kubicek C.P."/>
            <person name="Liu B."/>
            <person name="Maccabe A."/>
            <person name="Meyer V."/>
            <person name="Mirabito P."/>
            <person name="Miskei M."/>
            <person name="Mos M."/>
            <person name="Mullins J."/>
            <person name="Nelson D.R."/>
            <person name="Nielsen J."/>
            <person name="Oakley B.R."/>
            <person name="Osmani S.A."/>
            <person name="Pakula T."/>
            <person name="Paszewski A."/>
            <person name="Paulsen I."/>
            <person name="Pilsyk S."/>
            <person name="Pocsi I."/>
            <person name="Punt P.J."/>
            <person name="Ram A.F."/>
            <person name="Ren Q."/>
            <person name="Robellet X."/>
            <person name="Robson G."/>
            <person name="Seiboth B."/>
            <person name="van Solingen P."/>
            <person name="Specht T."/>
            <person name="Sun J."/>
            <person name="Taheri-Talesh N."/>
            <person name="Takeshita N."/>
            <person name="Ussery D."/>
            <person name="vanKuyk P.A."/>
            <person name="Visser H."/>
            <person name="van de Vondervoort P.J."/>
            <person name="de Vries R.P."/>
            <person name="Walton J."/>
            <person name="Xiang X."/>
            <person name="Xiong Y."/>
            <person name="Zeng A.P."/>
            <person name="Brandt B.W."/>
            <person name="Cornell M.J."/>
            <person name="van den Hondel C.A."/>
            <person name="Visser J."/>
            <person name="Oliver S.G."/>
            <person name="Turner G."/>
        </authorList>
    </citation>
    <scope>GENOME REANNOTATION</scope>
    <source>
        <strain evidence="3">FGSC A4 / ATCC 38163 / CBS 112.46 / NRRL 194 / M139</strain>
    </source>
</reference>
<dbReference type="GeneID" id="2871761"/>
<feature type="transmembrane region" description="Helical" evidence="1">
    <location>
        <begin position="103"/>
        <end position="123"/>
    </location>
</feature>
<dbReference type="AlphaFoldDB" id="C8VGF1"/>
<protein>
    <submittedName>
        <fullName evidence="2">Uncharacterized protein</fullName>
    </submittedName>
</protein>
<keyword evidence="1" id="KW-0812">Transmembrane</keyword>
<reference evidence="3" key="1">
    <citation type="journal article" date="2005" name="Nature">
        <title>Sequencing of Aspergillus nidulans and comparative analysis with A. fumigatus and A. oryzae.</title>
        <authorList>
            <person name="Galagan J.E."/>
            <person name="Calvo S.E."/>
            <person name="Cuomo C."/>
            <person name="Ma L.J."/>
            <person name="Wortman J.R."/>
            <person name="Batzoglou S."/>
            <person name="Lee S.I."/>
            <person name="Basturkmen M."/>
            <person name="Spevak C.C."/>
            <person name="Clutterbuck J."/>
            <person name="Kapitonov V."/>
            <person name="Jurka J."/>
            <person name="Scazzocchio C."/>
            <person name="Farman M."/>
            <person name="Butler J."/>
            <person name="Purcell S."/>
            <person name="Harris S."/>
            <person name="Braus G.H."/>
            <person name="Draht O."/>
            <person name="Busch S."/>
            <person name="D'Enfert C."/>
            <person name="Bouchier C."/>
            <person name="Goldman G.H."/>
            <person name="Bell-Pedersen D."/>
            <person name="Griffiths-Jones S."/>
            <person name="Doonan J.H."/>
            <person name="Yu J."/>
            <person name="Vienken K."/>
            <person name="Pain A."/>
            <person name="Freitag M."/>
            <person name="Selker E.U."/>
            <person name="Archer D.B."/>
            <person name="Penalva M.A."/>
            <person name="Oakley B.R."/>
            <person name="Momany M."/>
            <person name="Tanaka T."/>
            <person name="Kumagai T."/>
            <person name="Asai K."/>
            <person name="Machida M."/>
            <person name="Nierman W.C."/>
            <person name="Denning D.W."/>
            <person name="Caddick M."/>
            <person name="Hynes M."/>
            <person name="Paoletti M."/>
            <person name="Fischer R."/>
            <person name="Miller B."/>
            <person name="Dyer P."/>
            <person name="Sachs M.S."/>
            <person name="Osmani S.A."/>
            <person name="Birren B.W."/>
        </authorList>
    </citation>
    <scope>NUCLEOTIDE SEQUENCE [LARGE SCALE GENOMIC DNA]</scope>
    <source>
        <strain evidence="3">FGSC A4 / ATCC 38163 / CBS 112.46 / NRRL 194 / M139</strain>
    </source>
</reference>
<name>C8VGF1_EMENI</name>
<sequence length="172" mass="19420">MAITYDKDSAMKVQAILSSRDDWHIWPELLTKLTILLCYGSFAYTRTLDLSDSAKACAVPKAVSHLQDFLTTTILLSPFFFSDSFLAKGLVIFDSEAKKILHLVYKFLYSINIFALLLCYGSFAYTRTLDLSDSAKACAVLKAVSHLQDFLATTILLSHFFFSDSFLYVRHV</sequence>
<dbReference type="EMBL" id="BN001305">
    <property type="protein sequence ID" value="CBF81853.1"/>
    <property type="molecule type" value="Genomic_DNA"/>
</dbReference>
<accession>C8VGF1</accession>
<dbReference type="KEGG" id="ani:ANIA_10687"/>
<keyword evidence="1" id="KW-1133">Transmembrane helix</keyword>
<proteinExistence type="predicted"/>
<dbReference type="HOGENOM" id="CLU_1555238_0_0_1"/>
<keyword evidence="3" id="KW-1185">Reference proteome</keyword>
<gene>
    <name evidence="2" type="ORF">ANIA_10687</name>
</gene>
<evidence type="ECO:0000313" key="2">
    <source>
        <dbReference type="EMBL" id="CBF81853.1"/>
    </source>
</evidence>
<dbReference type="VEuPathDB" id="FungiDB:AN10687"/>
<dbReference type="RefSeq" id="XP_663073.2">
    <property type="nucleotide sequence ID" value="XM_657981.2"/>
</dbReference>
<feature type="transmembrane region" description="Helical" evidence="1">
    <location>
        <begin position="150"/>
        <end position="169"/>
    </location>
</feature>
<evidence type="ECO:0000256" key="1">
    <source>
        <dbReference type="SAM" id="Phobius"/>
    </source>
</evidence>
<dbReference type="Proteomes" id="UP000000560">
    <property type="component" value="Chromosome V"/>
</dbReference>
<dbReference type="InParanoid" id="C8VGF1"/>
<evidence type="ECO:0000313" key="3">
    <source>
        <dbReference type="Proteomes" id="UP000000560"/>
    </source>
</evidence>
<keyword evidence="1" id="KW-0472">Membrane</keyword>